<dbReference type="Gene3D" id="2.30.30.30">
    <property type="match status" value="1"/>
</dbReference>
<dbReference type="Gene3D" id="2.40.50.140">
    <property type="entry name" value="Nucleic acid-binding proteins"/>
    <property type="match status" value="2"/>
</dbReference>
<dbReference type="HAMAP" id="MF_00646">
    <property type="entry name" value="EFP"/>
    <property type="match status" value="1"/>
</dbReference>
<dbReference type="NCBIfam" id="NF003392">
    <property type="entry name" value="PRK04542.1"/>
    <property type="match status" value="1"/>
</dbReference>
<evidence type="ECO:0000259" key="3">
    <source>
        <dbReference type="SMART" id="SM00841"/>
    </source>
</evidence>
<dbReference type="InterPro" id="IPR011897">
    <property type="entry name" value="Transl_elong_p-like_YeiP"/>
</dbReference>
<dbReference type="RefSeq" id="WP_237445220.1">
    <property type="nucleotide sequence ID" value="NZ_CAKLPX010000003.1"/>
</dbReference>
<dbReference type="InterPro" id="IPR014722">
    <property type="entry name" value="Rib_uL2_dom2"/>
</dbReference>
<evidence type="ECO:0000313" key="6">
    <source>
        <dbReference type="Proteomes" id="UP000838100"/>
    </source>
</evidence>
<dbReference type="InterPro" id="IPR013852">
    <property type="entry name" value="Transl_elong_P/YeiP_CS"/>
</dbReference>
<evidence type="ECO:0000256" key="2">
    <source>
        <dbReference type="HAMAP-Rule" id="MF_00646"/>
    </source>
</evidence>
<feature type="domain" description="Elongation factor P C-terminal" evidence="3">
    <location>
        <begin position="132"/>
        <end position="187"/>
    </location>
</feature>
<evidence type="ECO:0000256" key="1">
    <source>
        <dbReference type="ARBA" id="ARBA00009479"/>
    </source>
</evidence>
<protein>
    <recommendedName>
        <fullName evidence="2">Elongation factor P-like protein</fullName>
    </recommendedName>
</protein>
<dbReference type="InterPro" id="IPR008991">
    <property type="entry name" value="Translation_prot_SH3-like_sf"/>
</dbReference>
<dbReference type="SUPFAM" id="SSF50104">
    <property type="entry name" value="Translation proteins SH3-like domain"/>
    <property type="match status" value="1"/>
</dbReference>
<name>A0ABM9AHB9_9GAMM</name>
<evidence type="ECO:0000313" key="5">
    <source>
        <dbReference type="EMBL" id="CAH0992537.1"/>
    </source>
</evidence>
<dbReference type="InterPro" id="IPR001059">
    <property type="entry name" value="Transl_elong_P/YeiP_cen"/>
</dbReference>
<organism evidence="5 6">
    <name type="scientific">Sinobacterium norvegicum</name>
    <dbReference type="NCBI Taxonomy" id="1641715"/>
    <lineage>
        <taxon>Bacteria</taxon>
        <taxon>Pseudomonadati</taxon>
        <taxon>Pseudomonadota</taxon>
        <taxon>Gammaproteobacteria</taxon>
        <taxon>Cellvibrionales</taxon>
        <taxon>Spongiibacteraceae</taxon>
        <taxon>Sinobacterium</taxon>
    </lineage>
</organism>
<dbReference type="PROSITE" id="PS01275">
    <property type="entry name" value="EFP"/>
    <property type="match status" value="1"/>
</dbReference>
<keyword evidence="6" id="KW-1185">Reference proteome</keyword>
<dbReference type="Pfam" id="PF09285">
    <property type="entry name" value="Elong-fact-P_C"/>
    <property type="match status" value="1"/>
</dbReference>
<evidence type="ECO:0000259" key="4">
    <source>
        <dbReference type="SMART" id="SM01185"/>
    </source>
</evidence>
<dbReference type="EMBL" id="CAKLPX010000003">
    <property type="protein sequence ID" value="CAH0992537.1"/>
    <property type="molecule type" value="Genomic_DNA"/>
</dbReference>
<dbReference type="InterPro" id="IPR020599">
    <property type="entry name" value="Transl_elong_fac_P/YeiP"/>
</dbReference>
<comment type="similarity">
    <text evidence="1 2">Belongs to the elongation factor P family.</text>
</comment>
<dbReference type="InterPro" id="IPR013185">
    <property type="entry name" value="Transl_elong_KOW-like"/>
</dbReference>
<dbReference type="InterPro" id="IPR015365">
    <property type="entry name" value="Elong-fact-P_C"/>
</dbReference>
<dbReference type="Proteomes" id="UP000838100">
    <property type="component" value="Unassembled WGS sequence"/>
</dbReference>
<dbReference type="NCBIfam" id="NF001810">
    <property type="entry name" value="PRK00529.1"/>
    <property type="match status" value="1"/>
</dbReference>
<comment type="caution">
    <text evidence="5">The sequence shown here is derived from an EMBL/GenBank/DDBJ whole genome shotgun (WGS) entry which is preliminary data.</text>
</comment>
<dbReference type="SMART" id="SM00841">
    <property type="entry name" value="Elong-fact-P_C"/>
    <property type="match status" value="1"/>
</dbReference>
<proteinExistence type="inferred from homology"/>
<dbReference type="PANTHER" id="PTHR30053:SF14">
    <property type="entry name" value="TRANSLATION ELONGATION FACTOR KOW-LIKE DOMAIN-CONTAINING PROTEIN"/>
    <property type="match status" value="1"/>
</dbReference>
<dbReference type="SMART" id="SM01185">
    <property type="entry name" value="EFP"/>
    <property type="match status" value="1"/>
</dbReference>
<feature type="domain" description="Translation elongation factor P/YeiP central" evidence="4">
    <location>
        <begin position="69"/>
        <end position="124"/>
    </location>
</feature>
<dbReference type="InterPro" id="IPR012340">
    <property type="entry name" value="NA-bd_OB-fold"/>
</dbReference>
<dbReference type="Pfam" id="PF08207">
    <property type="entry name" value="EFP_N"/>
    <property type="match status" value="1"/>
</dbReference>
<reference evidence="5" key="1">
    <citation type="submission" date="2021-12" db="EMBL/GenBank/DDBJ databases">
        <authorList>
            <person name="Rodrigo-Torres L."/>
            <person name="Arahal R. D."/>
            <person name="Lucena T."/>
        </authorList>
    </citation>
    <scope>NUCLEOTIDE SEQUENCE</scope>
    <source>
        <strain evidence="5">CECT 8267</strain>
    </source>
</reference>
<accession>A0ABM9AHB9</accession>
<dbReference type="SUPFAM" id="SSF50249">
    <property type="entry name" value="Nucleic acid-binding proteins"/>
    <property type="match status" value="2"/>
</dbReference>
<dbReference type="Pfam" id="PF01132">
    <property type="entry name" value="EFP"/>
    <property type="match status" value="1"/>
</dbReference>
<gene>
    <name evidence="5" type="primary">yeiP</name>
    <name evidence="5" type="ORF">SIN8267_02670</name>
</gene>
<dbReference type="PIRSF" id="PIRSF005901">
    <property type="entry name" value="EF-P"/>
    <property type="match status" value="1"/>
</dbReference>
<dbReference type="PANTHER" id="PTHR30053">
    <property type="entry name" value="ELONGATION FACTOR P"/>
    <property type="match status" value="1"/>
</dbReference>
<sequence length="191" mass="21033">MPKASDIKKNSAIDYNGKTYIVRDIERSVPQGRAGGSLYRMRMYDVVSGGKIDETFKDSDMLNLADLIRKDATFSYVDGDEYVFMDSGDYTPYNLNKESIADDILFISEDTQGIQVIVVDDVPVALDMPTSVELEVTETDPSIKGGSATSRTKPALLSTGVTVSVPEHISTGDRIKVNVEERKFMGRADSK</sequence>